<comment type="caution">
    <text evidence="2">The sequence shown here is derived from an EMBL/GenBank/DDBJ whole genome shotgun (WGS) entry which is preliminary data.</text>
</comment>
<evidence type="ECO:0000256" key="1">
    <source>
        <dbReference type="SAM" id="Phobius"/>
    </source>
</evidence>
<accession>A0A8K0TM11</accession>
<reference evidence="2" key="1">
    <citation type="journal article" date="2021" name="Nat. Commun.">
        <title>Genetic determinants of endophytism in the Arabidopsis root mycobiome.</title>
        <authorList>
            <person name="Mesny F."/>
            <person name="Miyauchi S."/>
            <person name="Thiergart T."/>
            <person name="Pickel B."/>
            <person name="Atanasova L."/>
            <person name="Karlsson M."/>
            <person name="Huettel B."/>
            <person name="Barry K.W."/>
            <person name="Haridas S."/>
            <person name="Chen C."/>
            <person name="Bauer D."/>
            <person name="Andreopoulos W."/>
            <person name="Pangilinan J."/>
            <person name="LaButti K."/>
            <person name="Riley R."/>
            <person name="Lipzen A."/>
            <person name="Clum A."/>
            <person name="Drula E."/>
            <person name="Henrissat B."/>
            <person name="Kohler A."/>
            <person name="Grigoriev I.V."/>
            <person name="Martin F.M."/>
            <person name="Hacquard S."/>
        </authorList>
    </citation>
    <scope>NUCLEOTIDE SEQUENCE</scope>
    <source>
        <strain evidence="2">MPI-CAGE-AT-0016</strain>
    </source>
</reference>
<sequence length="104" mass="11749">MPATAGALPLSSIFSLKERYISFLSILLACCGLSQLEGVFLYQTCFNQHRLLTQIRTSGRRTFIHGLERTHGWAVGRFPLFSERRAFPSLSRPSWCPFRVIGDG</sequence>
<protein>
    <submittedName>
        <fullName evidence="2">Uncharacterized protein</fullName>
    </submittedName>
</protein>
<keyword evidence="3" id="KW-1185">Reference proteome</keyword>
<dbReference type="Proteomes" id="UP000813385">
    <property type="component" value="Unassembled WGS sequence"/>
</dbReference>
<dbReference type="AlphaFoldDB" id="A0A8K0TM11"/>
<keyword evidence="1" id="KW-0472">Membrane</keyword>
<name>A0A8K0TM11_9PEZI</name>
<evidence type="ECO:0000313" key="3">
    <source>
        <dbReference type="Proteomes" id="UP000813385"/>
    </source>
</evidence>
<gene>
    <name evidence="2" type="ORF">B0T11DRAFT_88177</name>
</gene>
<organism evidence="2 3">
    <name type="scientific">Plectosphaerella cucumerina</name>
    <dbReference type="NCBI Taxonomy" id="40658"/>
    <lineage>
        <taxon>Eukaryota</taxon>
        <taxon>Fungi</taxon>
        <taxon>Dikarya</taxon>
        <taxon>Ascomycota</taxon>
        <taxon>Pezizomycotina</taxon>
        <taxon>Sordariomycetes</taxon>
        <taxon>Hypocreomycetidae</taxon>
        <taxon>Glomerellales</taxon>
        <taxon>Plectosphaerellaceae</taxon>
        <taxon>Plectosphaerella</taxon>
    </lineage>
</organism>
<feature type="transmembrane region" description="Helical" evidence="1">
    <location>
        <begin position="20"/>
        <end position="42"/>
    </location>
</feature>
<keyword evidence="1" id="KW-0812">Transmembrane</keyword>
<evidence type="ECO:0000313" key="2">
    <source>
        <dbReference type="EMBL" id="KAH7362858.1"/>
    </source>
</evidence>
<proteinExistence type="predicted"/>
<keyword evidence="1" id="KW-1133">Transmembrane helix</keyword>
<dbReference type="EMBL" id="JAGPXD010000003">
    <property type="protein sequence ID" value="KAH7362858.1"/>
    <property type="molecule type" value="Genomic_DNA"/>
</dbReference>